<dbReference type="Proteomes" id="UP000266841">
    <property type="component" value="Unassembled WGS sequence"/>
</dbReference>
<feature type="region of interest" description="Disordered" evidence="1">
    <location>
        <begin position="442"/>
        <end position="468"/>
    </location>
</feature>
<evidence type="ECO:0000313" key="3">
    <source>
        <dbReference type="Proteomes" id="UP000266841"/>
    </source>
</evidence>
<feature type="compositionally biased region" description="Basic and acidic residues" evidence="1">
    <location>
        <begin position="502"/>
        <end position="553"/>
    </location>
</feature>
<dbReference type="AlphaFoldDB" id="K0R9G9"/>
<evidence type="ECO:0000256" key="1">
    <source>
        <dbReference type="SAM" id="MobiDB-lite"/>
    </source>
</evidence>
<evidence type="ECO:0000313" key="2">
    <source>
        <dbReference type="EMBL" id="EJK49735.1"/>
    </source>
</evidence>
<keyword evidence="3" id="KW-1185">Reference proteome</keyword>
<feature type="region of interest" description="Disordered" evidence="1">
    <location>
        <begin position="502"/>
        <end position="557"/>
    </location>
</feature>
<sequence>MQSQQTPRIHLPHYRTDHAYGKEESTLFYTDRNCNTVFIPPGIIEGYGMKSKTLSKLTTKNEPVSLTEDGKKWAREYWDLYPFIDREQWDDFDRPYHKYAESDEQQLRFVLLFTKMLQKTRDVSTTSILNLLQGALQGEILRRFRDHVKDGRMENGDEPRTIKDVLSILFSFDAVKKVEQGEWAEVFGNIFNVIGSLTYEGGRGCDWLITAINDCLLNKLGLKVALAPVTDECVNRRHSITKYLGNKVTNHVKENAKELSRARFGFVLVLDTVVPLVGSPEYKKKITENNLEVVYINSPYTPNSRLPTNQTHAREAPFALTPCKPARKKKNSSTQAVERSAFFLRACQTDTRDHQKLLMGRIIDMRGSTNTTHEDILSLFNEVIDMRRGSNQDSPSLDTTLAVPADEPIQQECVSGGLFAGLDLNGVLQDLHDANSPSAPSGVGFLSLSDTHGAPPDLDSTTCERDPRDVVERLQASADRREDLFERSRRVAAQKARLEQEAADAAAEKARLEKEATDRAEKARLEKEAADRAENARLDKEAADRAEKARLDKEAEEVAAPPLDEWKEPPIPLDESVKATTRFFHCNKISCSKVWCTECHAKLQPVTGGGRRRRKSQKIEVCRDCAIDVFAMKIEGSDGRYLKRGYHTEGRTKCRFDFHCAGEDCGKRFVWMS</sequence>
<proteinExistence type="predicted"/>
<reference evidence="2 3" key="1">
    <citation type="journal article" date="2012" name="Genome Biol.">
        <title>Genome and low-iron response of an oceanic diatom adapted to chronic iron limitation.</title>
        <authorList>
            <person name="Lommer M."/>
            <person name="Specht M."/>
            <person name="Roy A.S."/>
            <person name="Kraemer L."/>
            <person name="Andreson R."/>
            <person name="Gutowska M.A."/>
            <person name="Wolf J."/>
            <person name="Bergner S.V."/>
            <person name="Schilhabel M.B."/>
            <person name="Klostermeier U.C."/>
            <person name="Beiko R.G."/>
            <person name="Rosenstiel P."/>
            <person name="Hippler M."/>
            <person name="Laroche J."/>
        </authorList>
    </citation>
    <scope>NUCLEOTIDE SEQUENCE [LARGE SCALE GENOMIC DNA]</scope>
    <source>
        <strain evidence="2 3">CCMP1005</strain>
    </source>
</reference>
<protein>
    <submittedName>
        <fullName evidence="2">Uncharacterized protein</fullName>
    </submittedName>
</protein>
<organism evidence="2 3">
    <name type="scientific">Thalassiosira oceanica</name>
    <name type="common">Marine diatom</name>
    <dbReference type="NCBI Taxonomy" id="159749"/>
    <lineage>
        <taxon>Eukaryota</taxon>
        <taxon>Sar</taxon>
        <taxon>Stramenopiles</taxon>
        <taxon>Ochrophyta</taxon>
        <taxon>Bacillariophyta</taxon>
        <taxon>Coscinodiscophyceae</taxon>
        <taxon>Thalassiosirophycidae</taxon>
        <taxon>Thalassiosirales</taxon>
        <taxon>Thalassiosiraceae</taxon>
        <taxon>Thalassiosira</taxon>
    </lineage>
</organism>
<gene>
    <name evidence="2" type="ORF">THAOC_31356</name>
</gene>
<dbReference type="EMBL" id="AGNL01044484">
    <property type="protein sequence ID" value="EJK49735.1"/>
    <property type="molecule type" value="Genomic_DNA"/>
</dbReference>
<name>K0R9G9_THAOC</name>
<comment type="caution">
    <text evidence="2">The sequence shown here is derived from an EMBL/GenBank/DDBJ whole genome shotgun (WGS) entry which is preliminary data.</text>
</comment>
<accession>K0R9G9</accession>